<dbReference type="EMBL" id="MU266365">
    <property type="protein sequence ID" value="KAH7927528.1"/>
    <property type="molecule type" value="Genomic_DNA"/>
</dbReference>
<evidence type="ECO:0000313" key="1">
    <source>
        <dbReference type="EMBL" id="KAH7927528.1"/>
    </source>
</evidence>
<dbReference type="Proteomes" id="UP000790709">
    <property type="component" value="Unassembled WGS sequence"/>
</dbReference>
<evidence type="ECO:0000313" key="2">
    <source>
        <dbReference type="Proteomes" id="UP000790709"/>
    </source>
</evidence>
<reference evidence="1" key="1">
    <citation type="journal article" date="2021" name="New Phytol.">
        <title>Evolutionary innovations through gain and loss of genes in the ectomycorrhizal Boletales.</title>
        <authorList>
            <person name="Wu G."/>
            <person name="Miyauchi S."/>
            <person name="Morin E."/>
            <person name="Kuo A."/>
            <person name="Drula E."/>
            <person name="Varga T."/>
            <person name="Kohler A."/>
            <person name="Feng B."/>
            <person name="Cao Y."/>
            <person name="Lipzen A."/>
            <person name="Daum C."/>
            <person name="Hundley H."/>
            <person name="Pangilinan J."/>
            <person name="Johnson J."/>
            <person name="Barry K."/>
            <person name="LaButti K."/>
            <person name="Ng V."/>
            <person name="Ahrendt S."/>
            <person name="Min B."/>
            <person name="Choi I.G."/>
            <person name="Park H."/>
            <person name="Plett J.M."/>
            <person name="Magnuson J."/>
            <person name="Spatafora J.W."/>
            <person name="Nagy L.G."/>
            <person name="Henrissat B."/>
            <person name="Grigoriev I.V."/>
            <person name="Yang Z.L."/>
            <person name="Xu J."/>
            <person name="Martin F.M."/>
        </authorList>
    </citation>
    <scope>NUCLEOTIDE SEQUENCE</scope>
    <source>
        <strain evidence="1">KUC20120723A-06</strain>
    </source>
</reference>
<proteinExistence type="predicted"/>
<gene>
    <name evidence="1" type="ORF">BV22DRAFT_1031713</name>
</gene>
<name>A0ACB8BQM3_9AGAM</name>
<feature type="non-terminal residue" evidence="1">
    <location>
        <position position="441"/>
    </location>
</feature>
<protein>
    <submittedName>
        <fullName evidence="1">Uncharacterized protein</fullName>
    </submittedName>
</protein>
<accession>A0ACB8BQM3</accession>
<keyword evidence="2" id="KW-1185">Reference proteome</keyword>
<comment type="caution">
    <text evidence="1">The sequence shown here is derived from an EMBL/GenBank/DDBJ whole genome shotgun (WGS) entry which is preliminary data.</text>
</comment>
<organism evidence="1 2">
    <name type="scientific">Leucogyrophana mollusca</name>
    <dbReference type="NCBI Taxonomy" id="85980"/>
    <lineage>
        <taxon>Eukaryota</taxon>
        <taxon>Fungi</taxon>
        <taxon>Dikarya</taxon>
        <taxon>Basidiomycota</taxon>
        <taxon>Agaricomycotina</taxon>
        <taxon>Agaricomycetes</taxon>
        <taxon>Agaricomycetidae</taxon>
        <taxon>Boletales</taxon>
        <taxon>Boletales incertae sedis</taxon>
        <taxon>Leucogyrophana</taxon>
    </lineage>
</organism>
<sequence>MTTSLSSRLNDLLNDRTSFDIGSSSHMSAVAGPSRLPDYGGSLPSLTSINSDMMADVVARVRGDAMDGHTGHAVSPMAGGSSASDPDVMMRLTRPMSHRALKDYYVDEAEETDFSRSDMMDMLMAPSKADELMAELDVRQERTVERLTTFRQMSGEEAAVELKSVMRELEEINAGRVECMRIYDEEAAKAEARLAKARADREAVEEQVRKAGWGDLISPYDRGDAQGFDLSGMDPDYAFALKLQQEEYEEIRRATLMTEAPHLAAGDEDDRPRLMEDQPHLNHPGVDSVTAEPDPNGSENVADGKGKGKAVDKGKGKAVDKGKGKAKAVDKGKGKGRATDGYSGGGRGLSTLAHLLMHTQRDAYAGFRLPEAGGHGVDGLSHQGGAGCSPAEETIGVDEDIDVANGEEFRAVADVNDGDVHDKKRKREVAEDDDEERRLNT</sequence>